<dbReference type="RefSeq" id="WP_200836631.1">
    <property type="nucleotide sequence ID" value="NZ_JASZZN010000008.1"/>
</dbReference>
<name>A0ABT7PII4_9BACT</name>
<evidence type="ECO:0000313" key="1">
    <source>
        <dbReference type="EMBL" id="MDM4016310.1"/>
    </source>
</evidence>
<keyword evidence="2" id="KW-1185">Reference proteome</keyword>
<reference evidence="1 2" key="1">
    <citation type="submission" date="2023-06" db="EMBL/GenBank/DDBJ databases">
        <title>Roseiconus lacunae JC819 isolated from Gulf of Mannar region, Tamil Nadu.</title>
        <authorList>
            <person name="Pk S."/>
            <person name="Ch S."/>
            <person name="Ch V.R."/>
        </authorList>
    </citation>
    <scope>NUCLEOTIDE SEQUENCE [LARGE SCALE GENOMIC DNA]</scope>
    <source>
        <strain evidence="1 2">JC819</strain>
    </source>
</reference>
<accession>A0ABT7PII4</accession>
<dbReference type="Proteomes" id="UP001239462">
    <property type="component" value="Unassembled WGS sequence"/>
</dbReference>
<evidence type="ECO:0008006" key="3">
    <source>
        <dbReference type="Google" id="ProtNLM"/>
    </source>
</evidence>
<evidence type="ECO:0000313" key="2">
    <source>
        <dbReference type="Proteomes" id="UP001239462"/>
    </source>
</evidence>
<dbReference type="EMBL" id="JASZZN010000008">
    <property type="protein sequence ID" value="MDM4016310.1"/>
    <property type="molecule type" value="Genomic_DNA"/>
</dbReference>
<gene>
    <name evidence="1" type="ORF">QTN89_12780</name>
</gene>
<organism evidence="1 2">
    <name type="scientific">Roseiconus lacunae</name>
    <dbReference type="NCBI Taxonomy" id="2605694"/>
    <lineage>
        <taxon>Bacteria</taxon>
        <taxon>Pseudomonadati</taxon>
        <taxon>Planctomycetota</taxon>
        <taxon>Planctomycetia</taxon>
        <taxon>Pirellulales</taxon>
        <taxon>Pirellulaceae</taxon>
        <taxon>Roseiconus</taxon>
    </lineage>
</organism>
<protein>
    <recommendedName>
        <fullName evidence="3">Glycine zipper family protein</fullName>
    </recommendedName>
</protein>
<proteinExistence type="predicted"/>
<comment type="caution">
    <text evidence="1">The sequence shown here is derived from an EMBL/GenBank/DDBJ whole genome shotgun (WGS) entry which is preliminary data.</text>
</comment>
<sequence length="58" mass="5821">MTRDTYRSIGAITGLAIGIVLMRSLGLGGIIYGAIFGASGATIGGIVGEQLHGARNDS</sequence>